<dbReference type="GO" id="GO:0045493">
    <property type="term" value="P:xylan catabolic process"/>
    <property type="evidence" value="ECO:0007669"/>
    <property type="project" value="InterPro"/>
</dbReference>
<dbReference type="SUPFAM" id="SSF51445">
    <property type="entry name" value="(Trans)glycosidases"/>
    <property type="match status" value="1"/>
</dbReference>
<dbReference type="InterPro" id="IPR017853">
    <property type="entry name" value="GH"/>
</dbReference>
<dbReference type="PRINTS" id="PR00133">
    <property type="entry name" value="GLHYDRLASE3"/>
</dbReference>
<accession>A0AAV1QUU8</accession>
<dbReference type="Pfam" id="PF14310">
    <property type="entry name" value="Fn3-like"/>
    <property type="match status" value="1"/>
</dbReference>
<dbReference type="InterPro" id="IPR036881">
    <property type="entry name" value="Glyco_hydro_3_C_sf"/>
</dbReference>
<organism evidence="5 6">
    <name type="scientific">Dovyalis caffra</name>
    <dbReference type="NCBI Taxonomy" id="77055"/>
    <lineage>
        <taxon>Eukaryota</taxon>
        <taxon>Viridiplantae</taxon>
        <taxon>Streptophyta</taxon>
        <taxon>Embryophyta</taxon>
        <taxon>Tracheophyta</taxon>
        <taxon>Spermatophyta</taxon>
        <taxon>Magnoliopsida</taxon>
        <taxon>eudicotyledons</taxon>
        <taxon>Gunneridae</taxon>
        <taxon>Pentapetalae</taxon>
        <taxon>rosids</taxon>
        <taxon>fabids</taxon>
        <taxon>Malpighiales</taxon>
        <taxon>Salicaceae</taxon>
        <taxon>Flacourtieae</taxon>
        <taxon>Dovyalis</taxon>
    </lineage>
</organism>
<keyword evidence="2" id="KW-0378">Hydrolase</keyword>
<dbReference type="EMBL" id="CAWUPB010000787">
    <property type="protein sequence ID" value="CAK7324829.1"/>
    <property type="molecule type" value="Genomic_DNA"/>
</dbReference>
<dbReference type="InterPro" id="IPR002772">
    <property type="entry name" value="Glyco_hydro_3_C"/>
</dbReference>
<reference evidence="5 6" key="1">
    <citation type="submission" date="2024-01" db="EMBL/GenBank/DDBJ databases">
        <authorList>
            <person name="Waweru B."/>
        </authorList>
    </citation>
    <scope>NUCLEOTIDE SEQUENCE [LARGE SCALE GENOMIC DNA]</scope>
</reference>
<sequence>MNKARQLFTADVTPSGSNFTYVCDPTRASALGLEIATYPFCDTSIPYSARAKDLVSRMTLEEKVQQIRNTAGRVPRLGLPFYEWWNEGLHGVANTDPGTIFDDLRISTEARAIYNLGRGGLTYWNPNMNVVRDPRWGKAMETPGEDPFIATTYAVNYVRGLQDFEGTRKHKDLDSAPLKISACCKHYVAYDLKNWQGNERYRYDAKVTEQDMAETYVGPFETCVKDGFASSLMCSYNAINGIPTCADPKLLNQTVRGQWNFQGYIVSDCDAVKDIAVNDKYIGDTSEDAIGTDLNCGDYYPKYAVNEVKQGKVKVEDIDSNIELAAEAARQGIVLLKNDNGSFPFSSANIKNLAVIGPHANATYNMLGNYAFDAWRPSGRPCRFTTPIDGLSAYATVSHAAALDTAKTADATVLAIGLNASIETETTDRVDLLLPAPQIELIKRVTGVSKGPVIIVLYCSGSVDIDFVYDVPQIKAILWAGYPGEEGGRAIADIIFGQYNLVGKFPGRTYRFFDGPTVFPFGYGLSYTRFTYKLTSSINSVSVRFDKSTKCRDIEYSNKGTKPECPGVLTEELKCKEHFRFEILVHNVGSRDGSETVLVYSKPQQGFIGTHLKRVIGFQKVFVPIGSSRKVKFVLNACKSLAIVNYAAYTLLPSGSHSIAVGDGDGAVTFPVRVTLGSNNSFSIGQDTVKKN</sequence>
<gene>
    <name evidence="5" type="ORF">DCAF_LOCUS2495</name>
</gene>
<dbReference type="Gene3D" id="3.20.20.300">
    <property type="entry name" value="Glycoside hydrolase, family 3, N-terminal domain"/>
    <property type="match status" value="1"/>
</dbReference>
<evidence type="ECO:0000256" key="1">
    <source>
        <dbReference type="ARBA" id="ARBA00022729"/>
    </source>
</evidence>
<dbReference type="InterPro" id="IPR044993">
    <property type="entry name" value="BXL"/>
</dbReference>
<comment type="caution">
    <text evidence="5">The sequence shown here is derived from an EMBL/GenBank/DDBJ whole genome shotgun (WGS) entry which is preliminary data.</text>
</comment>
<dbReference type="InterPro" id="IPR013783">
    <property type="entry name" value="Ig-like_fold"/>
</dbReference>
<dbReference type="Gene3D" id="3.40.50.1700">
    <property type="entry name" value="Glycoside hydrolase family 3 C-terminal domain"/>
    <property type="match status" value="1"/>
</dbReference>
<evidence type="ECO:0000259" key="4">
    <source>
        <dbReference type="SMART" id="SM01217"/>
    </source>
</evidence>
<evidence type="ECO:0000313" key="6">
    <source>
        <dbReference type="Proteomes" id="UP001314170"/>
    </source>
</evidence>
<feature type="domain" description="Fibronectin type III-like" evidence="4">
    <location>
        <begin position="595"/>
        <end position="665"/>
    </location>
</feature>
<keyword evidence="6" id="KW-1185">Reference proteome</keyword>
<dbReference type="AlphaFoldDB" id="A0AAV1QUU8"/>
<evidence type="ECO:0000256" key="2">
    <source>
        <dbReference type="ARBA" id="ARBA00022801"/>
    </source>
</evidence>
<keyword evidence="3" id="KW-0326">Glycosidase</keyword>
<dbReference type="Pfam" id="PF00933">
    <property type="entry name" value="Glyco_hydro_3"/>
    <property type="match status" value="1"/>
</dbReference>
<dbReference type="Proteomes" id="UP001314170">
    <property type="component" value="Unassembled WGS sequence"/>
</dbReference>
<dbReference type="Gene3D" id="2.60.40.10">
    <property type="entry name" value="Immunoglobulins"/>
    <property type="match status" value="1"/>
</dbReference>
<dbReference type="InterPro" id="IPR036962">
    <property type="entry name" value="Glyco_hydro_3_N_sf"/>
</dbReference>
<dbReference type="GO" id="GO:0031222">
    <property type="term" value="P:arabinan catabolic process"/>
    <property type="evidence" value="ECO:0007669"/>
    <property type="project" value="TreeGrafter"/>
</dbReference>
<protein>
    <recommendedName>
        <fullName evidence="4">Fibronectin type III-like domain-containing protein</fullName>
    </recommendedName>
</protein>
<dbReference type="InterPro" id="IPR026891">
    <property type="entry name" value="Fn3-like"/>
</dbReference>
<dbReference type="GO" id="GO:0009044">
    <property type="term" value="F:xylan 1,4-beta-xylosidase activity"/>
    <property type="evidence" value="ECO:0007669"/>
    <property type="project" value="InterPro"/>
</dbReference>
<proteinExistence type="predicted"/>
<dbReference type="SUPFAM" id="SSF52279">
    <property type="entry name" value="Beta-D-glucan exohydrolase, C-terminal domain"/>
    <property type="match status" value="1"/>
</dbReference>
<evidence type="ECO:0000313" key="5">
    <source>
        <dbReference type="EMBL" id="CAK7324829.1"/>
    </source>
</evidence>
<keyword evidence="1" id="KW-0732">Signal</keyword>
<dbReference type="Pfam" id="PF01915">
    <property type="entry name" value="Glyco_hydro_3_C"/>
    <property type="match status" value="1"/>
</dbReference>
<evidence type="ECO:0000256" key="3">
    <source>
        <dbReference type="ARBA" id="ARBA00023295"/>
    </source>
</evidence>
<dbReference type="GO" id="GO:0046556">
    <property type="term" value="F:alpha-L-arabinofuranosidase activity"/>
    <property type="evidence" value="ECO:0007669"/>
    <property type="project" value="TreeGrafter"/>
</dbReference>
<dbReference type="PANTHER" id="PTHR42721:SF11">
    <property type="entry name" value="BETA-D-XYLOSIDASE 5-RELATED"/>
    <property type="match status" value="1"/>
</dbReference>
<dbReference type="InterPro" id="IPR001764">
    <property type="entry name" value="Glyco_hydro_3_N"/>
</dbReference>
<name>A0AAV1QUU8_9ROSI</name>
<dbReference type="PANTHER" id="PTHR42721">
    <property type="entry name" value="SUGAR HYDROLASE-RELATED"/>
    <property type="match status" value="1"/>
</dbReference>
<dbReference type="SMART" id="SM01217">
    <property type="entry name" value="Fn3_like"/>
    <property type="match status" value="1"/>
</dbReference>